<keyword evidence="2" id="KW-1185">Reference proteome</keyword>
<dbReference type="Pfam" id="PF08922">
    <property type="entry name" value="DUF1905"/>
    <property type="match status" value="1"/>
</dbReference>
<dbReference type="InterPro" id="IPR015018">
    <property type="entry name" value="DUF1905"/>
</dbReference>
<comment type="caution">
    <text evidence="1">The sequence shown here is derived from an EMBL/GenBank/DDBJ whole genome shotgun (WGS) entry which is preliminary data.</text>
</comment>
<gene>
    <name evidence="1" type="ORF">ACFFF8_23615</name>
</gene>
<accession>A0ABV6SHQ1</accession>
<dbReference type="EMBL" id="JBHLTM010000088">
    <property type="protein sequence ID" value="MFC0687583.1"/>
    <property type="molecule type" value="Genomic_DNA"/>
</dbReference>
<dbReference type="Proteomes" id="UP001589858">
    <property type="component" value="Unassembled WGS sequence"/>
</dbReference>
<reference evidence="1 2" key="1">
    <citation type="submission" date="2024-09" db="EMBL/GenBank/DDBJ databases">
        <authorList>
            <person name="Sun Q."/>
            <person name="Mori K."/>
        </authorList>
    </citation>
    <scope>NUCLEOTIDE SEQUENCE [LARGE SCALE GENOMIC DNA]</scope>
    <source>
        <strain evidence="1 2">CICC 11035S</strain>
    </source>
</reference>
<organism evidence="1 2">
    <name type="scientific">Novosphingobium clariflavum</name>
    <dbReference type="NCBI Taxonomy" id="2029884"/>
    <lineage>
        <taxon>Bacteria</taxon>
        <taxon>Pseudomonadati</taxon>
        <taxon>Pseudomonadota</taxon>
        <taxon>Alphaproteobacteria</taxon>
        <taxon>Sphingomonadales</taxon>
        <taxon>Sphingomonadaceae</taxon>
        <taxon>Novosphingobium</taxon>
    </lineage>
</organism>
<dbReference type="InterPro" id="IPR037079">
    <property type="entry name" value="AF2212/PG0164-like_sf"/>
</dbReference>
<sequence length="110" mass="11553">MSGEIGGEQLTYTGTLWRWTGGANGGTWHFLTIGGEAGEALSGTALMRKLEGVSRGFGSLKVKARIGDSTFVTSVFPSKSDGGWLLPVKASVRKAERVGEGDEVTVALSY</sequence>
<dbReference type="RefSeq" id="WP_267224203.1">
    <property type="nucleotide sequence ID" value="NZ_JAPCWC010000032.1"/>
</dbReference>
<evidence type="ECO:0000313" key="2">
    <source>
        <dbReference type="Proteomes" id="UP001589858"/>
    </source>
</evidence>
<evidence type="ECO:0000313" key="1">
    <source>
        <dbReference type="EMBL" id="MFC0687583.1"/>
    </source>
</evidence>
<protein>
    <submittedName>
        <fullName evidence="1">DUF1905 domain-containing protein</fullName>
    </submittedName>
</protein>
<name>A0ABV6SHQ1_9SPHN</name>
<dbReference type="Gene3D" id="2.40.30.100">
    <property type="entry name" value="AF2212/PG0164-like"/>
    <property type="match status" value="1"/>
</dbReference>
<dbReference type="SUPFAM" id="SSF141694">
    <property type="entry name" value="AF2212/PG0164-like"/>
    <property type="match status" value="1"/>
</dbReference>
<proteinExistence type="predicted"/>